<gene>
    <name evidence="21" type="ORF">BP6252_07689</name>
</gene>
<keyword evidence="10" id="KW-0325">Glycoprotein</keyword>
<dbReference type="GO" id="GO:0030245">
    <property type="term" value="P:cellulose catabolic process"/>
    <property type="evidence" value="ECO:0007669"/>
    <property type="project" value="UniProtKB-KW"/>
</dbReference>
<dbReference type="InterPro" id="IPR002772">
    <property type="entry name" value="Glyco_hydro_3_C"/>
</dbReference>
<comment type="caution">
    <text evidence="21">The sequence shown here is derived from an EMBL/GenBank/DDBJ whole genome shotgun (WGS) entry which is preliminary data.</text>
</comment>
<dbReference type="STRING" id="1849047.A0A3D8RAX5"/>
<dbReference type="InterPro" id="IPR013783">
    <property type="entry name" value="Ig-like_fold"/>
</dbReference>
<dbReference type="InterPro" id="IPR036962">
    <property type="entry name" value="Glyco_hydro_3_N_sf"/>
</dbReference>
<dbReference type="Pfam" id="PF14310">
    <property type="entry name" value="Fn3-like"/>
    <property type="match status" value="1"/>
</dbReference>
<comment type="function">
    <text evidence="14">Beta-glucosidases are one of a number of cellulolytic enzymes involved in the degradation of cellulosic biomass. Catalyzes the last step releasing glucose from the inhibitory cellobiose.</text>
</comment>
<dbReference type="SUPFAM" id="SSF51445">
    <property type="entry name" value="(Trans)glycosidases"/>
    <property type="match status" value="1"/>
</dbReference>
<evidence type="ECO:0000256" key="7">
    <source>
        <dbReference type="ARBA" id="ARBA00022729"/>
    </source>
</evidence>
<keyword evidence="11" id="KW-0119">Carbohydrate metabolism</keyword>
<dbReference type="PANTHER" id="PTHR42715:SF12">
    <property type="entry name" value="BETA-GLUCOSIDASE G-RELATED"/>
    <property type="match status" value="1"/>
</dbReference>
<evidence type="ECO:0000256" key="11">
    <source>
        <dbReference type="ARBA" id="ARBA00023277"/>
    </source>
</evidence>
<dbReference type="InterPro" id="IPR050288">
    <property type="entry name" value="Cellulose_deg_GH3"/>
</dbReference>
<evidence type="ECO:0000256" key="5">
    <source>
        <dbReference type="ARBA" id="ARBA00012744"/>
    </source>
</evidence>
<keyword evidence="22" id="KW-1185">Reference proteome</keyword>
<name>A0A3D8RAX5_9HELO</name>
<evidence type="ECO:0000256" key="19">
    <source>
        <dbReference type="SAM" id="SignalP"/>
    </source>
</evidence>
<evidence type="ECO:0000256" key="17">
    <source>
        <dbReference type="ARBA" id="ARBA00041601"/>
    </source>
</evidence>
<keyword evidence="8" id="KW-0378">Hydrolase</keyword>
<dbReference type="InterPro" id="IPR036881">
    <property type="entry name" value="Glyco_hydro_3_C_sf"/>
</dbReference>
<evidence type="ECO:0000256" key="2">
    <source>
        <dbReference type="ARBA" id="ARBA00004613"/>
    </source>
</evidence>
<sequence length="792" mass="84838">MLSALLPLAALLSPALGVIQPLNTTIYGPYGHVPAVYPSPNTTGLGWEAGLIKAKAFLAELNVTEKAWMVTGTPGPCIGNIVAIPRLGFSGLCLQDGPLAIRAVDYASVFPAGVSAAASFDRALIKERGVLMGEEFKAKGAHVALGPVAGPLGRSAYAGRNWEGFSPDPYLTGVAMEETIIGMQSNGLQACAKHWVAYEQETQRNPTFTESGLVLQESVSSNLDDRTMHELYMWPFANAVKAGVASVMCSYNRINGSYACENSKSQNGLLKEELGFQGYIMSDWGGTHSGLASIEGGLDMNMPGGVGEYGMYDQPLSYFGANITSAINNGSLDISRLDDMILRVMTPYFALGQDQDYPTVDPSSAVLNTFSPIDTYVDEWVLNGTSSRDVRADHHILIRKLGAAATVLLKNVDNALPLKAPKSIAVFGNDASEDTQGYYNQVDWEYGTIAVGGGSGTGRLTYLTTPLEAIKTKAKADGALVQQFLNNTLIATSNLTDLLIPTMPDVCLVFLKTYAEEGADRTSLDTDWNGNEVVASVAAYCNNTVVITHSSGINNLPFSSHENVTAILAAHYPGQESGNAIVDILYGDVNPSAKLPYTIANSVDDYNGLPITAVNSTDPYAWNAEFTEKLEIDYRYFDSKNMSVLYEFGFGLSYTTFSVADLTITSLANSTVTSTPPVEAVAPGGNPALWDYLYSVTVNLTNTGSVAGAEVPQLYLTFPDSAPSTPPKQLRGFEKVSLNATASETVEFKLMRRDLSYWDIVAQDWIIPTGAFGVSVGFSSRDIKLTGSMTVV</sequence>
<dbReference type="PANTHER" id="PTHR42715">
    <property type="entry name" value="BETA-GLUCOSIDASE"/>
    <property type="match status" value="1"/>
</dbReference>
<evidence type="ECO:0000256" key="9">
    <source>
        <dbReference type="ARBA" id="ARBA00023001"/>
    </source>
</evidence>
<keyword evidence="9" id="KW-0136">Cellulose degradation</keyword>
<evidence type="ECO:0000256" key="16">
    <source>
        <dbReference type="ARBA" id="ARBA00041276"/>
    </source>
</evidence>
<dbReference type="OrthoDB" id="416222at2759"/>
<comment type="subcellular location">
    <subcellularLocation>
        <location evidence="2">Secreted</location>
    </subcellularLocation>
</comment>
<evidence type="ECO:0000256" key="14">
    <source>
        <dbReference type="ARBA" id="ARBA00024983"/>
    </source>
</evidence>
<protein>
    <recommendedName>
        <fullName evidence="15">Probable beta-glucosidase G</fullName>
        <ecNumber evidence="5">3.2.1.21</ecNumber>
    </recommendedName>
    <alternativeName>
        <fullName evidence="16">Beta-D-glucoside glucohydrolase G</fullName>
    </alternativeName>
    <alternativeName>
        <fullName evidence="17">Cellobiase G</fullName>
    </alternativeName>
    <alternativeName>
        <fullName evidence="18">Gentiobiase G</fullName>
    </alternativeName>
</protein>
<dbReference type="Gene3D" id="3.40.50.1700">
    <property type="entry name" value="Glycoside hydrolase family 3 C-terminal domain"/>
    <property type="match status" value="1"/>
</dbReference>
<evidence type="ECO:0000256" key="15">
    <source>
        <dbReference type="ARBA" id="ARBA00039579"/>
    </source>
</evidence>
<evidence type="ECO:0000256" key="4">
    <source>
        <dbReference type="ARBA" id="ARBA00005336"/>
    </source>
</evidence>
<evidence type="ECO:0000256" key="18">
    <source>
        <dbReference type="ARBA" id="ARBA00041808"/>
    </source>
</evidence>
<dbReference type="FunFam" id="3.40.50.1700:FF:000003">
    <property type="entry name" value="Probable beta-glucosidase"/>
    <property type="match status" value="1"/>
</dbReference>
<evidence type="ECO:0000256" key="10">
    <source>
        <dbReference type="ARBA" id="ARBA00023180"/>
    </source>
</evidence>
<accession>A0A3D8RAX5</accession>
<dbReference type="InterPro" id="IPR026891">
    <property type="entry name" value="Fn3-like"/>
</dbReference>
<feature type="chain" id="PRO_5017608395" description="Probable beta-glucosidase G" evidence="19">
    <location>
        <begin position="18"/>
        <end position="792"/>
    </location>
</feature>
<keyword evidence="7 19" id="KW-0732">Signal</keyword>
<evidence type="ECO:0000256" key="3">
    <source>
        <dbReference type="ARBA" id="ARBA00004987"/>
    </source>
</evidence>
<dbReference type="EMBL" id="PDLM01000008">
    <property type="protein sequence ID" value="RDW71126.1"/>
    <property type="molecule type" value="Genomic_DNA"/>
</dbReference>
<evidence type="ECO:0000259" key="20">
    <source>
        <dbReference type="SMART" id="SM01217"/>
    </source>
</evidence>
<dbReference type="Pfam" id="PF01915">
    <property type="entry name" value="Glyco_hydro_3_C"/>
    <property type="match status" value="1"/>
</dbReference>
<evidence type="ECO:0000256" key="12">
    <source>
        <dbReference type="ARBA" id="ARBA00023295"/>
    </source>
</evidence>
<comment type="catalytic activity">
    <reaction evidence="1">
        <text>Hydrolysis of terminal, non-reducing beta-D-glucosyl residues with release of beta-D-glucose.</text>
        <dbReference type="EC" id="3.2.1.21"/>
    </reaction>
</comment>
<keyword evidence="13" id="KW-0624">Polysaccharide degradation</keyword>
<dbReference type="Gene3D" id="3.20.20.300">
    <property type="entry name" value="Glycoside hydrolase, family 3, N-terminal domain"/>
    <property type="match status" value="1"/>
</dbReference>
<dbReference type="Gene3D" id="2.60.40.10">
    <property type="entry name" value="Immunoglobulins"/>
    <property type="match status" value="1"/>
</dbReference>
<evidence type="ECO:0000256" key="6">
    <source>
        <dbReference type="ARBA" id="ARBA00022525"/>
    </source>
</evidence>
<keyword evidence="6" id="KW-0964">Secreted</keyword>
<proteinExistence type="inferred from homology"/>
<reference evidence="21 22" key="1">
    <citation type="journal article" date="2018" name="IMA Fungus">
        <title>IMA Genome-F 9: Draft genome sequence of Annulohypoxylon stygium, Aspergillus mulundensis, Berkeleyomyces basicola (syn. Thielaviopsis basicola), Ceratocystis smalleyi, two Cercospora beticola strains, Coleophoma cylindrospora, Fusarium fracticaudum, Phialophora cf. hyalina, and Morchella septimelata.</title>
        <authorList>
            <person name="Wingfield B.D."/>
            <person name="Bills G.F."/>
            <person name="Dong Y."/>
            <person name="Huang W."/>
            <person name="Nel W.J."/>
            <person name="Swalarsk-Parry B.S."/>
            <person name="Vaghefi N."/>
            <person name="Wilken P.M."/>
            <person name="An Z."/>
            <person name="de Beer Z.W."/>
            <person name="De Vos L."/>
            <person name="Chen L."/>
            <person name="Duong T.A."/>
            <person name="Gao Y."/>
            <person name="Hammerbacher A."/>
            <person name="Kikkert J.R."/>
            <person name="Li Y."/>
            <person name="Li H."/>
            <person name="Li K."/>
            <person name="Li Q."/>
            <person name="Liu X."/>
            <person name="Ma X."/>
            <person name="Naidoo K."/>
            <person name="Pethybridge S.J."/>
            <person name="Sun J."/>
            <person name="Steenkamp E.T."/>
            <person name="van der Nest M.A."/>
            <person name="van Wyk S."/>
            <person name="Wingfield M.J."/>
            <person name="Xiong C."/>
            <person name="Yue Q."/>
            <person name="Zhang X."/>
        </authorList>
    </citation>
    <scope>NUCLEOTIDE SEQUENCE [LARGE SCALE GENOMIC DNA]</scope>
    <source>
        <strain evidence="21 22">BP6252</strain>
    </source>
</reference>
<dbReference type="GO" id="GO:0005576">
    <property type="term" value="C:extracellular region"/>
    <property type="evidence" value="ECO:0007669"/>
    <property type="project" value="UniProtKB-SubCell"/>
</dbReference>
<keyword evidence="12" id="KW-0326">Glycosidase</keyword>
<evidence type="ECO:0000256" key="8">
    <source>
        <dbReference type="ARBA" id="ARBA00022801"/>
    </source>
</evidence>
<evidence type="ECO:0000256" key="13">
    <source>
        <dbReference type="ARBA" id="ARBA00023326"/>
    </source>
</evidence>
<evidence type="ECO:0000256" key="1">
    <source>
        <dbReference type="ARBA" id="ARBA00000448"/>
    </source>
</evidence>
<dbReference type="FunFam" id="2.60.40.10:FF:000757">
    <property type="entry name" value="Beta-glucosidase G"/>
    <property type="match status" value="1"/>
</dbReference>
<dbReference type="InterPro" id="IPR017853">
    <property type="entry name" value="GH"/>
</dbReference>
<comment type="similarity">
    <text evidence="4">Belongs to the glycosyl hydrolase 3 family.</text>
</comment>
<dbReference type="PRINTS" id="PR00133">
    <property type="entry name" value="GLHYDRLASE3"/>
</dbReference>
<feature type="domain" description="Fibronectin type III-like" evidence="20">
    <location>
        <begin position="710"/>
        <end position="780"/>
    </location>
</feature>
<dbReference type="FunFam" id="3.20.20.300:FF:000002">
    <property type="entry name" value="Probable beta-glucosidase"/>
    <property type="match status" value="1"/>
</dbReference>
<dbReference type="Proteomes" id="UP000256645">
    <property type="component" value="Unassembled WGS sequence"/>
</dbReference>
<evidence type="ECO:0000313" key="22">
    <source>
        <dbReference type="Proteomes" id="UP000256645"/>
    </source>
</evidence>
<evidence type="ECO:0000313" key="21">
    <source>
        <dbReference type="EMBL" id="RDW71126.1"/>
    </source>
</evidence>
<dbReference type="EC" id="3.2.1.21" evidence="5"/>
<dbReference type="InterPro" id="IPR001764">
    <property type="entry name" value="Glyco_hydro_3_N"/>
</dbReference>
<dbReference type="SMART" id="SM01217">
    <property type="entry name" value="Fn3_like"/>
    <property type="match status" value="1"/>
</dbReference>
<dbReference type="Pfam" id="PF00933">
    <property type="entry name" value="Glyco_hydro_3"/>
    <property type="match status" value="1"/>
</dbReference>
<feature type="signal peptide" evidence="19">
    <location>
        <begin position="1"/>
        <end position="17"/>
    </location>
</feature>
<comment type="pathway">
    <text evidence="3">Glycan metabolism; cellulose degradation.</text>
</comment>
<organism evidence="21 22">
    <name type="scientific">Coleophoma cylindrospora</name>
    <dbReference type="NCBI Taxonomy" id="1849047"/>
    <lineage>
        <taxon>Eukaryota</taxon>
        <taxon>Fungi</taxon>
        <taxon>Dikarya</taxon>
        <taxon>Ascomycota</taxon>
        <taxon>Pezizomycotina</taxon>
        <taxon>Leotiomycetes</taxon>
        <taxon>Helotiales</taxon>
        <taxon>Dermateaceae</taxon>
        <taxon>Coleophoma</taxon>
    </lineage>
</organism>
<dbReference type="SUPFAM" id="SSF52279">
    <property type="entry name" value="Beta-D-glucan exohydrolase, C-terminal domain"/>
    <property type="match status" value="1"/>
</dbReference>
<dbReference type="GO" id="GO:0008422">
    <property type="term" value="F:beta-glucosidase activity"/>
    <property type="evidence" value="ECO:0007669"/>
    <property type="project" value="UniProtKB-EC"/>
</dbReference>
<dbReference type="AlphaFoldDB" id="A0A3D8RAX5"/>